<reference evidence="10 11" key="1">
    <citation type="journal article" date="2023" name="Mol. Ecol. Resour.">
        <title>Chromosome-level genome assembly of a triploid poplar Populus alba 'Berolinensis'.</title>
        <authorList>
            <person name="Chen S."/>
            <person name="Yu Y."/>
            <person name="Wang X."/>
            <person name="Wang S."/>
            <person name="Zhang T."/>
            <person name="Zhou Y."/>
            <person name="He R."/>
            <person name="Meng N."/>
            <person name="Wang Y."/>
            <person name="Liu W."/>
            <person name="Liu Z."/>
            <person name="Liu J."/>
            <person name="Guo Q."/>
            <person name="Huang H."/>
            <person name="Sederoff R.R."/>
            <person name="Wang G."/>
            <person name="Qu G."/>
            <person name="Chen S."/>
        </authorList>
    </citation>
    <scope>NUCLEOTIDE SEQUENCE [LARGE SCALE GENOMIC DNA]</scope>
    <source>
        <strain evidence="10">SC-2020</strain>
    </source>
</reference>
<dbReference type="CDD" id="cd10017">
    <property type="entry name" value="B3_DNA"/>
    <property type="match status" value="1"/>
</dbReference>
<evidence type="ECO:0000256" key="4">
    <source>
        <dbReference type="ARBA" id="ARBA00023015"/>
    </source>
</evidence>
<gene>
    <name evidence="10" type="ORF">NC653_040021</name>
</gene>
<evidence type="ECO:0000256" key="3">
    <source>
        <dbReference type="ARBA" id="ARBA00022745"/>
    </source>
</evidence>
<dbReference type="AlphaFoldDB" id="A0AAD6LCL4"/>
<keyword evidence="6" id="KW-0804">Transcription</keyword>
<dbReference type="GO" id="GO:0003700">
    <property type="term" value="F:DNA-binding transcription factor activity"/>
    <property type="evidence" value="ECO:0007669"/>
    <property type="project" value="InterPro"/>
</dbReference>
<dbReference type="PROSITE" id="PS50863">
    <property type="entry name" value="B3"/>
    <property type="match status" value="1"/>
</dbReference>
<dbReference type="SMART" id="SM00380">
    <property type="entry name" value="AP2"/>
    <property type="match status" value="1"/>
</dbReference>
<comment type="subcellular location">
    <subcellularLocation>
        <location evidence="1">Nucleus</location>
    </subcellularLocation>
</comment>
<feature type="domain" description="AP2/ERF" evidence="9">
    <location>
        <begin position="213"/>
        <end position="268"/>
    </location>
</feature>
<sequence>MVFESVAFHGPLGEDDLCSLEYLFTVQDLTENYILESQNSPAFLPSLILREKRERPENGSMRVPKMGECFCFLFWADMHYFAAMRGQRTASVSSTQSCSERNSVTSIKRGIKDELRSTKYAISNLHMLKTYKDCACVYCFLNDTLVLYINSRTSLTFNCDEFSFRNSMEEETVSLISNGETSVVEEFSDSNSSTHPFPASKRARSGSNISASKFKGVVPLPNGHWGCQIYANHQRIWLGTFKSEKEAAMAYDSAALKLRSGDSRRNTPLTDVTVEEPKFQSYFSTEVVLNMIKDGTYQCKFANFIRTCSQSTVETELSLKLMMPQSNQGLTCKQLFQKELTPSDVGKLNRIVIPKKYAIKYFPRISESAEEVEAADKMDGVMLAFHDKSMKLWKFRYCYWKSSQSYVFTRGWNRFVKEKKLKANDTISFSLCERGETVDSAAQTFYMIDVNNRENSGGTAELSSQSIASKVELQLRIDRDSTVRKKERMRGANKRTQNAEKTGFKLFGIQII</sequence>
<evidence type="ECO:0000259" key="8">
    <source>
        <dbReference type="PROSITE" id="PS50863"/>
    </source>
</evidence>
<dbReference type="PROSITE" id="PS51032">
    <property type="entry name" value="AP2_ERF"/>
    <property type="match status" value="1"/>
</dbReference>
<dbReference type="Proteomes" id="UP001164929">
    <property type="component" value="Chromosome 18"/>
</dbReference>
<keyword evidence="4" id="KW-0805">Transcription regulation</keyword>
<dbReference type="SUPFAM" id="SSF54171">
    <property type="entry name" value="DNA-binding domain"/>
    <property type="match status" value="1"/>
</dbReference>
<dbReference type="InterPro" id="IPR036955">
    <property type="entry name" value="AP2/ERF_dom_sf"/>
</dbReference>
<dbReference type="SMART" id="SM01019">
    <property type="entry name" value="B3"/>
    <property type="match status" value="1"/>
</dbReference>
<dbReference type="PANTHER" id="PTHR31140:SF58">
    <property type="entry name" value="DNA-BINDING PROTEIN RAV1"/>
    <property type="match status" value="1"/>
</dbReference>
<dbReference type="SUPFAM" id="SSF101936">
    <property type="entry name" value="DNA-binding pseudobarrel domain"/>
    <property type="match status" value="1"/>
</dbReference>
<evidence type="ECO:0000256" key="5">
    <source>
        <dbReference type="ARBA" id="ARBA00023125"/>
    </source>
</evidence>
<keyword evidence="5" id="KW-0238">DNA-binding</keyword>
<dbReference type="CDD" id="cd00018">
    <property type="entry name" value="AP2"/>
    <property type="match status" value="1"/>
</dbReference>
<proteinExistence type="inferred from homology"/>
<dbReference type="EMBL" id="JAQIZT010000018">
    <property type="protein sequence ID" value="KAJ6958247.1"/>
    <property type="molecule type" value="Genomic_DNA"/>
</dbReference>
<dbReference type="Gene3D" id="2.40.330.10">
    <property type="entry name" value="DNA-binding pseudobarrel domain"/>
    <property type="match status" value="1"/>
</dbReference>
<organism evidence="10 11">
    <name type="scientific">Populus alba x Populus x berolinensis</name>
    <dbReference type="NCBI Taxonomy" id="444605"/>
    <lineage>
        <taxon>Eukaryota</taxon>
        <taxon>Viridiplantae</taxon>
        <taxon>Streptophyta</taxon>
        <taxon>Embryophyta</taxon>
        <taxon>Tracheophyta</taxon>
        <taxon>Spermatophyta</taxon>
        <taxon>Magnoliopsida</taxon>
        <taxon>eudicotyledons</taxon>
        <taxon>Gunneridae</taxon>
        <taxon>Pentapetalae</taxon>
        <taxon>rosids</taxon>
        <taxon>fabids</taxon>
        <taxon>Malpighiales</taxon>
        <taxon>Salicaceae</taxon>
        <taxon>Saliceae</taxon>
        <taxon>Populus</taxon>
    </lineage>
</organism>
<dbReference type="Pfam" id="PF02362">
    <property type="entry name" value="B3"/>
    <property type="match status" value="1"/>
</dbReference>
<protein>
    <submittedName>
        <fullName evidence="10">AP2/ERF and B3 domain-containing transcription factor</fullName>
    </submittedName>
</protein>
<dbReference type="InterPro" id="IPR001471">
    <property type="entry name" value="AP2/ERF_dom"/>
</dbReference>
<keyword evidence="7" id="KW-0539">Nucleus</keyword>
<dbReference type="InterPro" id="IPR016177">
    <property type="entry name" value="DNA-bd_dom_sf"/>
</dbReference>
<dbReference type="InterPro" id="IPR003340">
    <property type="entry name" value="B3_DNA-bd"/>
</dbReference>
<dbReference type="GO" id="GO:0003677">
    <property type="term" value="F:DNA binding"/>
    <property type="evidence" value="ECO:0007669"/>
    <property type="project" value="UniProtKB-KW"/>
</dbReference>
<dbReference type="FunFam" id="3.30.730.10:FF:000008">
    <property type="entry name" value="AP2 domain-containing protein RAP2.8"/>
    <property type="match status" value="1"/>
</dbReference>
<evidence type="ECO:0000256" key="7">
    <source>
        <dbReference type="ARBA" id="ARBA00023242"/>
    </source>
</evidence>
<dbReference type="Gene3D" id="3.30.730.10">
    <property type="entry name" value="AP2/ERF domain"/>
    <property type="match status" value="1"/>
</dbReference>
<evidence type="ECO:0000256" key="6">
    <source>
        <dbReference type="ARBA" id="ARBA00023163"/>
    </source>
</evidence>
<evidence type="ECO:0000313" key="10">
    <source>
        <dbReference type="EMBL" id="KAJ6958247.1"/>
    </source>
</evidence>
<evidence type="ECO:0000313" key="11">
    <source>
        <dbReference type="Proteomes" id="UP001164929"/>
    </source>
</evidence>
<dbReference type="GO" id="GO:0009873">
    <property type="term" value="P:ethylene-activated signaling pathway"/>
    <property type="evidence" value="ECO:0007669"/>
    <property type="project" value="UniProtKB-KW"/>
</dbReference>
<evidence type="ECO:0000256" key="1">
    <source>
        <dbReference type="ARBA" id="ARBA00004123"/>
    </source>
</evidence>
<accession>A0AAD6LCL4</accession>
<dbReference type="GO" id="GO:0005634">
    <property type="term" value="C:nucleus"/>
    <property type="evidence" value="ECO:0007669"/>
    <property type="project" value="UniProtKB-SubCell"/>
</dbReference>
<evidence type="ECO:0000259" key="9">
    <source>
        <dbReference type="PROSITE" id="PS51032"/>
    </source>
</evidence>
<dbReference type="InterPro" id="IPR044800">
    <property type="entry name" value="LEC2-like"/>
</dbReference>
<keyword evidence="11" id="KW-1185">Reference proteome</keyword>
<comment type="caution">
    <text evidence="10">The sequence shown here is derived from an EMBL/GenBank/DDBJ whole genome shotgun (WGS) entry which is preliminary data.</text>
</comment>
<keyword evidence="3" id="KW-0936">Ethylene signaling pathway</keyword>
<dbReference type="PANTHER" id="PTHR31140">
    <property type="entry name" value="B3 DOMAIN-CONTAINING TRANSCRIPTION FACTOR ABI3"/>
    <property type="match status" value="1"/>
</dbReference>
<dbReference type="InterPro" id="IPR015300">
    <property type="entry name" value="DNA-bd_pseudobarrel_sf"/>
</dbReference>
<evidence type="ECO:0000256" key="2">
    <source>
        <dbReference type="ARBA" id="ARBA00009089"/>
    </source>
</evidence>
<comment type="similarity">
    <text evidence="2">Belongs to the AP2/ERF transcription factor family. RAV subfamily.</text>
</comment>
<feature type="domain" description="TF-B3" evidence="8">
    <location>
        <begin position="336"/>
        <end position="451"/>
    </location>
</feature>
<name>A0AAD6LCL4_9ROSI</name>